<dbReference type="EMBL" id="CM000839">
    <property type="protein sequence ID" value="KRH54353.1"/>
    <property type="molecule type" value="Genomic_DNA"/>
</dbReference>
<dbReference type="Gramene" id="KRH54353">
    <property type="protein sequence ID" value="KRH54353"/>
    <property type="gene ID" value="GLYMA_06G179700"/>
</dbReference>
<accession>A0A0R0JIQ6</accession>
<dbReference type="Gramene" id="KRH54354">
    <property type="protein sequence ID" value="KRH54354"/>
    <property type="gene ID" value="GLYMA_06G179700"/>
</dbReference>
<protein>
    <recommendedName>
        <fullName evidence="4">Reverse transcriptase zinc-binding domain-containing protein</fullName>
    </recommendedName>
</protein>
<organism evidence="1">
    <name type="scientific">Glycine max</name>
    <name type="common">Soybean</name>
    <name type="synonym">Glycine hispida</name>
    <dbReference type="NCBI Taxonomy" id="3847"/>
    <lineage>
        <taxon>Eukaryota</taxon>
        <taxon>Viridiplantae</taxon>
        <taxon>Streptophyta</taxon>
        <taxon>Embryophyta</taxon>
        <taxon>Tracheophyta</taxon>
        <taxon>Spermatophyta</taxon>
        <taxon>Magnoliopsida</taxon>
        <taxon>eudicotyledons</taxon>
        <taxon>Gunneridae</taxon>
        <taxon>Pentapetalae</taxon>
        <taxon>rosids</taxon>
        <taxon>fabids</taxon>
        <taxon>Fabales</taxon>
        <taxon>Fabaceae</taxon>
        <taxon>Papilionoideae</taxon>
        <taxon>50 kb inversion clade</taxon>
        <taxon>NPAAA clade</taxon>
        <taxon>indigoferoid/millettioid clade</taxon>
        <taxon>Phaseoleae</taxon>
        <taxon>Glycine</taxon>
        <taxon>Glycine subgen. Soja</taxon>
    </lineage>
</organism>
<evidence type="ECO:0000313" key="2">
    <source>
        <dbReference type="EnsemblPlants" id="KRH54353"/>
    </source>
</evidence>
<dbReference type="EnsemblPlants" id="KRH54353">
    <property type="protein sequence ID" value="KRH54353"/>
    <property type="gene ID" value="GLYMA_06G179700"/>
</dbReference>
<dbReference type="EMBL" id="CM000839">
    <property type="protein sequence ID" value="KRH54354.1"/>
    <property type="molecule type" value="Genomic_DNA"/>
</dbReference>
<proteinExistence type="predicted"/>
<dbReference type="Proteomes" id="UP000008827">
    <property type="component" value="Chromosome 6"/>
</dbReference>
<evidence type="ECO:0008006" key="4">
    <source>
        <dbReference type="Google" id="ProtNLM"/>
    </source>
</evidence>
<dbReference type="OMA" id="CATIWNT"/>
<gene>
    <name evidence="1" type="ORF">GLYMA_06G179700</name>
</gene>
<keyword evidence="3" id="KW-1185">Reference proteome</keyword>
<sequence>MIGRIMFYGKVVQQEYIRLEVQISISLLTTILLKTFSIRTFGNYSFLKILPTIENLLWRGIEFLQIGVTSTKNKMWKSVWCAWVWALWCHRNNIIFKQQIIDLDSVVGNIKYKSWIWLKANVKEFHFSFMEWYSNPATCLQCLRL</sequence>
<dbReference type="InParanoid" id="A0A0R0JIQ6"/>
<dbReference type="AlphaFoldDB" id="A0A0R0JIQ6"/>
<dbReference type="PaxDb" id="3847-GLYMA06G18963.1"/>
<evidence type="ECO:0000313" key="1">
    <source>
        <dbReference type="EMBL" id="KRH54353.1"/>
    </source>
</evidence>
<dbReference type="EnsemblPlants" id="KRH54354">
    <property type="protein sequence ID" value="KRH54354"/>
    <property type="gene ID" value="GLYMA_06G179700"/>
</dbReference>
<name>A0A0R0JIQ6_SOYBN</name>
<reference evidence="1 2" key="1">
    <citation type="journal article" date="2010" name="Nature">
        <title>Genome sequence of the palaeopolyploid soybean.</title>
        <authorList>
            <person name="Schmutz J."/>
            <person name="Cannon S.B."/>
            <person name="Schlueter J."/>
            <person name="Ma J."/>
            <person name="Mitros T."/>
            <person name="Nelson W."/>
            <person name="Hyten D.L."/>
            <person name="Song Q."/>
            <person name="Thelen J.J."/>
            <person name="Cheng J."/>
            <person name="Xu D."/>
            <person name="Hellsten U."/>
            <person name="May G.D."/>
            <person name="Yu Y."/>
            <person name="Sakurai T."/>
            <person name="Umezawa T."/>
            <person name="Bhattacharyya M.K."/>
            <person name="Sandhu D."/>
            <person name="Valliyodan B."/>
            <person name="Lindquist E."/>
            <person name="Peto M."/>
            <person name="Grant D."/>
            <person name="Shu S."/>
            <person name="Goodstein D."/>
            <person name="Barry K."/>
            <person name="Futrell-Griggs M."/>
            <person name="Abernathy B."/>
            <person name="Du J."/>
            <person name="Tian Z."/>
            <person name="Zhu L."/>
            <person name="Gill N."/>
            <person name="Joshi T."/>
            <person name="Libault M."/>
            <person name="Sethuraman A."/>
            <person name="Zhang X.-C."/>
            <person name="Shinozaki K."/>
            <person name="Nguyen H.T."/>
            <person name="Wing R.A."/>
            <person name="Cregan P."/>
            <person name="Specht J."/>
            <person name="Grimwood J."/>
            <person name="Rokhsar D."/>
            <person name="Stacey G."/>
            <person name="Shoemaker R.C."/>
            <person name="Jackson S.A."/>
        </authorList>
    </citation>
    <scope>NUCLEOTIDE SEQUENCE</scope>
    <source>
        <strain evidence="2">cv. Williams 82</strain>
        <tissue evidence="1">Callus</tissue>
    </source>
</reference>
<reference evidence="2" key="2">
    <citation type="submission" date="2018-02" db="UniProtKB">
        <authorList>
            <consortium name="EnsemblPlants"/>
        </authorList>
    </citation>
    <scope>IDENTIFICATION</scope>
    <source>
        <strain evidence="2">Williams 82</strain>
    </source>
</reference>
<evidence type="ECO:0000313" key="3">
    <source>
        <dbReference type="Proteomes" id="UP000008827"/>
    </source>
</evidence>
<reference evidence="1" key="3">
    <citation type="submission" date="2018-07" db="EMBL/GenBank/DDBJ databases">
        <title>WGS assembly of Glycine max.</title>
        <authorList>
            <person name="Schmutz J."/>
            <person name="Cannon S."/>
            <person name="Schlueter J."/>
            <person name="Ma J."/>
            <person name="Mitros T."/>
            <person name="Nelson W."/>
            <person name="Hyten D."/>
            <person name="Song Q."/>
            <person name="Thelen J."/>
            <person name="Cheng J."/>
            <person name="Xu D."/>
            <person name="Hellsten U."/>
            <person name="May G."/>
            <person name="Yu Y."/>
            <person name="Sakurai T."/>
            <person name="Umezawa T."/>
            <person name="Bhattacharyya M."/>
            <person name="Sandhu D."/>
            <person name="Valliyodan B."/>
            <person name="Lindquist E."/>
            <person name="Peto M."/>
            <person name="Grant D."/>
            <person name="Shu S."/>
            <person name="Goodstein D."/>
            <person name="Barry K."/>
            <person name="Futrell-Griggs M."/>
            <person name="Abernathy B."/>
            <person name="Du J."/>
            <person name="Tian Z."/>
            <person name="Zhu L."/>
            <person name="Gill N."/>
            <person name="Joshi T."/>
            <person name="Libault M."/>
            <person name="Sethuraman A."/>
            <person name="Zhang X."/>
            <person name="Shinozaki K."/>
            <person name="Nguyen H."/>
            <person name="Wing R."/>
            <person name="Cregan P."/>
            <person name="Specht J."/>
            <person name="Grimwood J."/>
            <person name="Rokhsar D."/>
            <person name="Stacey G."/>
            <person name="Shoemaker R."/>
            <person name="Jackson S."/>
        </authorList>
    </citation>
    <scope>NUCLEOTIDE SEQUENCE</scope>
    <source>
        <tissue evidence="1">Callus</tissue>
    </source>
</reference>